<dbReference type="PANTHER" id="PTHR11935:SF116">
    <property type="entry name" value="HYDROLASE PNKD-RELATED"/>
    <property type="match status" value="1"/>
</dbReference>
<gene>
    <name evidence="4" type="ORF">HJC23_001617</name>
</gene>
<name>A0ABD3QKI6_9STRA</name>
<evidence type="ECO:0000256" key="1">
    <source>
        <dbReference type="SAM" id="MobiDB-lite"/>
    </source>
</evidence>
<dbReference type="AlphaFoldDB" id="A0ABD3QKI6"/>
<feature type="compositionally biased region" description="Polar residues" evidence="1">
    <location>
        <begin position="104"/>
        <end position="116"/>
    </location>
</feature>
<dbReference type="InterPro" id="IPR036866">
    <property type="entry name" value="RibonucZ/Hydroxyglut_hydro"/>
</dbReference>
<organism evidence="4 5">
    <name type="scientific">Cyclotella cryptica</name>
    <dbReference type="NCBI Taxonomy" id="29204"/>
    <lineage>
        <taxon>Eukaryota</taxon>
        <taxon>Sar</taxon>
        <taxon>Stramenopiles</taxon>
        <taxon>Ochrophyta</taxon>
        <taxon>Bacillariophyta</taxon>
        <taxon>Coscinodiscophyceae</taxon>
        <taxon>Thalassiosirophycidae</taxon>
        <taxon>Stephanodiscales</taxon>
        <taxon>Stephanodiscaceae</taxon>
        <taxon>Cyclotella</taxon>
    </lineage>
</organism>
<keyword evidence="2" id="KW-0812">Transmembrane</keyword>
<feature type="transmembrane region" description="Helical" evidence="2">
    <location>
        <begin position="155"/>
        <end position="179"/>
    </location>
</feature>
<dbReference type="Proteomes" id="UP001516023">
    <property type="component" value="Unassembled WGS sequence"/>
</dbReference>
<dbReference type="SUPFAM" id="SSF56281">
    <property type="entry name" value="Metallo-hydrolase/oxidoreductase"/>
    <property type="match status" value="1"/>
</dbReference>
<evidence type="ECO:0000313" key="4">
    <source>
        <dbReference type="EMBL" id="KAL3800780.1"/>
    </source>
</evidence>
<keyword evidence="2" id="KW-0472">Membrane</keyword>
<keyword evidence="5" id="KW-1185">Reference proteome</keyword>
<dbReference type="Pfam" id="PF00753">
    <property type="entry name" value="Lactamase_B"/>
    <property type="match status" value="1"/>
</dbReference>
<evidence type="ECO:0000313" key="5">
    <source>
        <dbReference type="Proteomes" id="UP001516023"/>
    </source>
</evidence>
<protein>
    <recommendedName>
        <fullName evidence="3">Metallo-beta-lactamase domain-containing protein</fullName>
    </recommendedName>
</protein>
<dbReference type="Gene3D" id="3.60.15.10">
    <property type="entry name" value="Ribonuclease Z/Hydroxyacylglutathione hydrolase-like"/>
    <property type="match status" value="1"/>
</dbReference>
<accession>A0ABD3QKI6</accession>
<keyword evidence="2" id="KW-1133">Transmembrane helix</keyword>
<reference evidence="4 5" key="1">
    <citation type="journal article" date="2020" name="G3 (Bethesda)">
        <title>Improved Reference Genome for Cyclotella cryptica CCMP332, a Model for Cell Wall Morphogenesis, Salinity Adaptation, and Lipid Production in Diatoms (Bacillariophyta).</title>
        <authorList>
            <person name="Roberts W.R."/>
            <person name="Downey K.M."/>
            <person name="Ruck E.C."/>
            <person name="Traller J.C."/>
            <person name="Alverson A.J."/>
        </authorList>
    </citation>
    <scope>NUCLEOTIDE SEQUENCE [LARGE SCALE GENOMIC DNA]</scope>
    <source>
        <strain evidence="4 5">CCMP332</strain>
    </source>
</reference>
<feature type="region of interest" description="Disordered" evidence="1">
    <location>
        <begin position="222"/>
        <end position="256"/>
    </location>
</feature>
<evidence type="ECO:0000259" key="3">
    <source>
        <dbReference type="Pfam" id="PF00753"/>
    </source>
</evidence>
<dbReference type="EMBL" id="JABMIG020000030">
    <property type="protein sequence ID" value="KAL3800780.1"/>
    <property type="molecule type" value="Genomic_DNA"/>
</dbReference>
<feature type="compositionally biased region" description="Low complexity" evidence="1">
    <location>
        <begin position="228"/>
        <end position="248"/>
    </location>
</feature>
<feature type="region of interest" description="Disordered" evidence="1">
    <location>
        <begin position="45"/>
        <end position="123"/>
    </location>
</feature>
<feature type="compositionally biased region" description="Basic and acidic residues" evidence="1">
    <location>
        <begin position="70"/>
        <end position="83"/>
    </location>
</feature>
<dbReference type="PANTHER" id="PTHR11935">
    <property type="entry name" value="BETA LACTAMASE DOMAIN"/>
    <property type="match status" value="1"/>
</dbReference>
<proteinExistence type="predicted"/>
<comment type="caution">
    <text evidence="4">The sequence shown here is derived from an EMBL/GenBank/DDBJ whole genome shotgun (WGS) entry which is preliminary data.</text>
</comment>
<feature type="domain" description="Metallo-beta-lactamase" evidence="3">
    <location>
        <begin position="330"/>
        <end position="428"/>
    </location>
</feature>
<evidence type="ECO:0000256" key="2">
    <source>
        <dbReference type="SAM" id="Phobius"/>
    </source>
</evidence>
<dbReference type="InterPro" id="IPR001279">
    <property type="entry name" value="Metallo-B-lactamas"/>
</dbReference>
<sequence>MINNDERTVAMAHPAFITETTSQEEGVFVAMDLTDRNVLHDYATSEKDVSRTSTPKNDVIDSDVANSANESHHDRGCQDKLSELKGSSCKGANNGIRRNDDGQPNRSTALTAPSSGDNDEVPKESTGYYTIAPNVKVEGLSFLQKLREYRHTPCFMTPLSTLVLLAVLCSSLVSLLLMIPQFTIGLLLGPLVRRQFWLVEFFYRWDVVGWGHIKLMEMVGKRNGGGSKSSSKGGESKSSSNHHSNRGSTPASTHRAHNAKKKLQHLGLLGHSDTLHQRIAVVPGRVYIHPIPQFVDNLCYLIVCLPGSDASVAASMSNSNNMGALPIIGVLIDCGEATRTLAYIECIYELYYEAEYPRCKYYGSQDGEEDRRMGIEIHAILSTHRHHDHTAGVGDLVKYLEEARREISDDIFVSGGCAEDDNKRKSNSVYSSPPAKVIVVGGAVESVPHCNLFVKNQCFVPLPCVSTVDSNGDIPMANDMNSVVSIECIAVPSHTRGSIVYALRNRSAPGTLESAATYSALPLQAHLFTGDAIFSGGGGVPFEADLEYPQDNFVKHPNKLKTKNGSSSFRPGAGGLSMERCFTEVLTRVTTGTPHEEQDVSSREIQSRTLLYPGHEYTTELLMRQFDPKTIPIDGHWTRMAPSVFFATASHFFVSAHKRALPQGQKLLSLPTPLDKEIIVNPNFRSLKRRGEHLVNALRLWHEFGAKNKIPIVEVPPNNLTTVKNYGIPSPFKTLYAEDLDTLVEDLRSGSMTAATAADRLELLQRRVDEKLIGRRPIPNHLPSHKNVYLGILALVVLGSPPSAVTISDALIMDMVAPVDSNDLLLISKKRLIAALDGLGLMPSGESIGLEDIISLLWREARLDEDLSLEAETPNNSDIESTADAVEDDLIELGMLKLALFGVSLNQPSWFAKYCLPCRNPKPVYCETSWTTDSKMKRTSGELVRHDAEKCSVCQCVEEHCSHSVYI</sequence>